<name>A0A5M9J739_MONFR</name>
<dbReference type="PANTHER" id="PTHR46228:SF2">
    <property type="entry name" value="KELCH REPEAT PROTEIN (AFU_ORTHOLOGUE AFUA_4G14350)"/>
    <property type="match status" value="1"/>
</dbReference>
<feature type="region of interest" description="Disordered" evidence="3">
    <location>
        <begin position="434"/>
        <end position="629"/>
    </location>
</feature>
<reference evidence="4 5" key="1">
    <citation type="submission" date="2019-06" db="EMBL/GenBank/DDBJ databases">
        <title>Genome Sequence of the Brown Rot Fungal Pathogen Monilinia fructicola.</title>
        <authorList>
            <person name="De Miccolis Angelini R.M."/>
            <person name="Landi L."/>
            <person name="Abate D."/>
            <person name="Pollastro S."/>
            <person name="Romanazzi G."/>
            <person name="Faretra F."/>
        </authorList>
    </citation>
    <scope>NUCLEOTIDE SEQUENCE [LARGE SCALE GENOMIC DNA]</scope>
    <source>
        <strain evidence="4 5">Mfrc123</strain>
    </source>
</reference>
<feature type="compositionally biased region" description="Basic and acidic residues" evidence="3">
    <location>
        <begin position="616"/>
        <end position="629"/>
    </location>
</feature>
<sequence length="629" mass="67370">MCYWTSPRAAVVRDTFYVDGGELFWEPGLSDGSYASPYSDDDFVSPDEDSAVSYEVYSDGTPGKQFFQGFEQIKLPSDLTRYVTYGGAVSIPSENLGFYFSGYRAADFGEIREDPGVGNASYLANVTSQTLISIDMSSQTAPKWFNDSLPSTILGRANPEIAWIPVSDQGILVALGGVINPTYASINQANNASVNAQSGRVSPGFMTTVSVYDISKKVWYEQETSGSSPGALTQGCTVVASAEDGSSHNIYWYGGYDGIHPSQPFSDDVYVLSIPSFIWTKVYTGNNTHGRAGHKCAKPYPDQMVVVVSVIGGSGTGSATQTKPSGGFTNSSMTDLLGTSYNGTKIINWYPYTPASSTPTNNRTTLLPSAVAVKSGTPAYLGPVSGWMPKAPTVTTDETELNAVSSEADTDHTRVPGVSTVPFELAGDNRFYSEMDATPQPSELHNNTGLVPLSPKSNVWNHISRNQTPITHSPSAGSNHSQASTVSRASGQSPRQTPVSPTRADSLTLNENAGGVQRGRIHSDLSSVAESDKGHLRQLSDTSVSVDEDYGNLPTPHIQIERPKDQPEIDDGVERPGVSPLTPPQVVGEGREHYFGPDNVGEGQDVSTTAATAVPDTRRRSNFEEKLDE</sequence>
<dbReference type="VEuPathDB" id="FungiDB:MFRU_061g00190"/>
<dbReference type="InterPro" id="IPR015915">
    <property type="entry name" value="Kelch-typ_b-propeller"/>
</dbReference>
<evidence type="ECO:0000256" key="2">
    <source>
        <dbReference type="ARBA" id="ARBA00022737"/>
    </source>
</evidence>
<dbReference type="SUPFAM" id="SSF50965">
    <property type="entry name" value="Galactose oxidase, central domain"/>
    <property type="match status" value="1"/>
</dbReference>
<dbReference type="InterPro" id="IPR011043">
    <property type="entry name" value="Gal_Oxase/kelch_b-propeller"/>
</dbReference>
<gene>
    <name evidence="4" type="ORF">EYC84_011254</name>
</gene>
<dbReference type="Gene3D" id="2.120.10.80">
    <property type="entry name" value="Kelch-type beta propeller"/>
    <property type="match status" value="1"/>
</dbReference>
<protein>
    <submittedName>
        <fullName evidence="4">Uncharacterized protein</fullName>
    </submittedName>
</protein>
<dbReference type="PANTHER" id="PTHR46228">
    <property type="entry name" value="KELCH DOMAIN-CONTAINING PROTEIN"/>
    <property type="match status" value="1"/>
</dbReference>
<comment type="caution">
    <text evidence="4">The sequence shown here is derived from an EMBL/GenBank/DDBJ whole genome shotgun (WGS) entry which is preliminary data.</text>
</comment>
<accession>A0A5M9J739</accession>
<keyword evidence="5" id="KW-1185">Reference proteome</keyword>
<evidence type="ECO:0000256" key="1">
    <source>
        <dbReference type="ARBA" id="ARBA00022441"/>
    </source>
</evidence>
<keyword evidence="2" id="KW-0677">Repeat</keyword>
<keyword evidence="1" id="KW-0880">Kelch repeat</keyword>
<evidence type="ECO:0000313" key="4">
    <source>
        <dbReference type="EMBL" id="KAA8564310.1"/>
    </source>
</evidence>
<dbReference type="Proteomes" id="UP000322873">
    <property type="component" value="Unassembled WGS sequence"/>
</dbReference>
<proteinExistence type="predicted"/>
<evidence type="ECO:0000256" key="3">
    <source>
        <dbReference type="SAM" id="MobiDB-lite"/>
    </source>
</evidence>
<dbReference type="EMBL" id="VICG01000015">
    <property type="protein sequence ID" value="KAA8564310.1"/>
    <property type="molecule type" value="Genomic_DNA"/>
</dbReference>
<feature type="compositionally biased region" description="Polar residues" evidence="3">
    <location>
        <begin position="439"/>
        <end position="511"/>
    </location>
</feature>
<dbReference type="AlphaFoldDB" id="A0A5M9J739"/>
<organism evidence="4 5">
    <name type="scientific">Monilinia fructicola</name>
    <name type="common">Brown rot fungus</name>
    <name type="synonym">Ciboria fructicola</name>
    <dbReference type="NCBI Taxonomy" id="38448"/>
    <lineage>
        <taxon>Eukaryota</taxon>
        <taxon>Fungi</taxon>
        <taxon>Dikarya</taxon>
        <taxon>Ascomycota</taxon>
        <taxon>Pezizomycotina</taxon>
        <taxon>Leotiomycetes</taxon>
        <taxon>Helotiales</taxon>
        <taxon>Sclerotiniaceae</taxon>
        <taxon>Monilinia</taxon>
    </lineage>
</organism>
<evidence type="ECO:0000313" key="5">
    <source>
        <dbReference type="Proteomes" id="UP000322873"/>
    </source>
</evidence>